<proteinExistence type="inferred from homology"/>
<evidence type="ECO:0008006" key="17">
    <source>
        <dbReference type="Google" id="ProtNLM"/>
    </source>
</evidence>
<feature type="domain" description="Dipeptidylpeptidase IV N-terminal" evidence="14">
    <location>
        <begin position="221"/>
        <end position="595"/>
    </location>
</feature>
<dbReference type="SUPFAM" id="SSF82171">
    <property type="entry name" value="DPP6 N-terminal domain-like"/>
    <property type="match status" value="1"/>
</dbReference>
<accession>A0A2T9ZDJ5</accession>
<evidence type="ECO:0000259" key="13">
    <source>
        <dbReference type="Pfam" id="PF00326"/>
    </source>
</evidence>
<dbReference type="GO" id="GO:0005774">
    <property type="term" value="C:vacuolar membrane"/>
    <property type="evidence" value="ECO:0007669"/>
    <property type="project" value="UniProtKB-SubCell"/>
</dbReference>
<evidence type="ECO:0000256" key="9">
    <source>
        <dbReference type="ARBA" id="ARBA00022989"/>
    </source>
</evidence>
<evidence type="ECO:0000256" key="11">
    <source>
        <dbReference type="ARBA" id="ARBA00023180"/>
    </source>
</evidence>
<keyword evidence="8" id="KW-0735">Signal-anchor</keyword>
<feature type="transmembrane region" description="Helical" evidence="12">
    <location>
        <begin position="74"/>
        <end position="95"/>
    </location>
</feature>
<evidence type="ECO:0000259" key="14">
    <source>
        <dbReference type="Pfam" id="PF00930"/>
    </source>
</evidence>
<dbReference type="Pfam" id="PF00930">
    <property type="entry name" value="DPPIV_N"/>
    <property type="match status" value="1"/>
</dbReference>
<keyword evidence="7" id="KW-0720">Serine protease</keyword>
<dbReference type="Gene3D" id="3.40.50.1820">
    <property type="entry name" value="alpha/beta hydrolase"/>
    <property type="match status" value="1"/>
</dbReference>
<feature type="domain" description="Peptidase S9 prolyl oligopeptidase catalytic" evidence="13">
    <location>
        <begin position="708"/>
        <end position="898"/>
    </location>
</feature>
<protein>
    <recommendedName>
        <fullName evidence="17">Dipeptidyl-peptidase IV</fullName>
    </recommendedName>
</protein>
<sequence>MNLSLNEDPESVQDYNHHTHISRTEFSNNLALDDNHISDSESSSIELQDFDGQLPSFRQRDYSFLAVQKRRSRFPYVIPALVLLLLFLCSALFFLSQNSENTDFKKLSPAEFVAEDSSYDPSDFPINNPSDAYQCSANKTYLNFADYHDRKYAAQTGDIEFVQHPTDSEIDGLYFSSDDDMVILSIDDQFNLTLATSQDVASAFKAAGIDDVPTFTSVTPSFDWKFLLIETNTEKVWRHSTISSFYVYDVDKKSIKPLSKANDNRVMIANWAPTGHRISYVIQNDLYYSDMNTEVRITNDGGENIFNGISDWVYEEEVFASPLSHWWSPDTESLIFVKYNDTSVAEIEYSLFVSSNSSYPQTEKVKYPKAGTANPTILLYAYKLNSTNSKPQLLDLIDKDWIITQVSWVTEGHSNAIIKVSNRIQNHYKIYLATATSESEYEWKMVRENNAALVDDAWIEVQYSLIYAPKNTVRNIDQEGYIDLVEYNGFVHLGYFSPLDSSKPVMLTSGNWSVLDQTITFDAKARLLYFSATKRASYSQETYAVDLTKDSTEPIYISTANNTPKQVDGFGSYTYKLSKFGKYMAVSYSGPNVPWMAIYAVNSEPKLGEIVKVVELNEGLRKSLASINLPAIKYYNISLPGISQPLDCSIIFPPCYDPTKVAHYSVLYHVYGGPNSKYVTEAYKYNAWNSMTLSASLNKTEYKNALPLVIVTVDPRGTAYKGRDFYGAVSRHLGVVEAKDIIASAEYLLKEHPSFDPSRVAIWGWSYGGYMTLKVLELSENTFKAGMSVAPVTDWKFYDSIYTERYMSTPQENPSGYNISAISDYTSISKKKLLLMHGTGDDNVHVQNSYVLLDGLQTAGDTNLTIMVYPDSDHSIVFHKARPYLDNKLATFLFDTLQK</sequence>
<dbReference type="InterPro" id="IPR050278">
    <property type="entry name" value="Serine_Prot_S9B/DPPIV"/>
</dbReference>
<dbReference type="Pfam" id="PF00326">
    <property type="entry name" value="Peptidase_S9"/>
    <property type="match status" value="1"/>
</dbReference>
<dbReference type="InterPro" id="IPR001375">
    <property type="entry name" value="Peptidase_S9_cat"/>
</dbReference>
<evidence type="ECO:0000256" key="5">
    <source>
        <dbReference type="ARBA" id="ARBA00022692"/>
    </source>
</evidence>
<dbReference type="OrthoDB" id="16520at2759"/>
<keyword evidence="6" id="KW-0378">Hydrolase</keyword>
<dbReference type="AlphaFoldDB" id="A0A2T9ZDJ5"/>
<comment type="caution">
    <text evidence="15">The sequence shown here is derived from an EMBL/GenBank/DDBJ whole genome shotgun (WGS) entry which is preliminary data.</text>
</comment>
<dbReference type="Gene3D" id="2.140.10.30">
    <property type="entry name" value="Dipeptidylpeptidase IV, N-terminal domain"/>
    <property type="match status" value="1"/>
</dbReference>
<evidence type="ECO:0000256" key="4">
    <source>
        <dbReference type="ARBA" id="ARBA00022670"/>
    </source>
</evidence>
<keyword evidence="16" id="KW-1185">Reference proteome</keyword>
<evidence type="ECO:0000256" key="1">
    <source>
        <dbReference type="ARBA" id="ARBA00004576"/>
    </source>
</evidence>
<evidence type="ECO:0000256" key="2">
    <source>
        <dbReference type="ARBA" id="ARBA00006150"/>
    </source>
</evidence>
<dbReference type="GO" id="GO:0004177">
    <property type="term" value="F:aminopeptidase activity"/>
    <property type="evidence" value="ECO:0007669"/>
    <property type="project" value="UniProtKB-KW"/>
</dbReference>
<keyword evidence="11" id="KW-0325">Glycoprotein</keyword>
<evidence type="ECO:0000256" key="12">
    <source>
        <dbReference type="SAM" id="Phobius"/>
    </source>
</evidence>
<dbReference type="EMBL" id="MBFS01000368">
    <property type="protein sequence ID" value="PVV02656.1"/>
    <property type="molecule type" value="Genomic_DNA"/>
</dbReference>
<dbReference type="InterPro" id="IPR002469">
    <property type="entry name" value="Peptidase_S9B_N"/>
</dbReference>
<evidence type="ECO:0000313" key="15">
    <source>
        <dbReference type="EMBL" id="PVV02656.1"/>
    </source>
</evidence>
<keyword evidence="9 12" id="KW-1133">Transmembrane helix</keyword>
<keyword evidence="4" id="KW-0645">Protease</keyword>
<organism evidence="15 16">
    <name type="scientific">Smittium megazygosporum</name>
    <dbReference type="NCBI Taxonomy" id="133381"/>
    <lineage>
        <taxon>Eukaryota</taxon>
        <taxon>Fungi</taxon>
        <taxon>Fungi incertae sedis</taxon>
        <taxon>Zoopagomycota</taxon>
        <taxon>Kickxellomycotina</taxon>
        <taxon>Harpellomycetes</taxon>
        <taxon>Harpellales</taxon>
        <taxon>Legeriomycetaceae</taxon>
        <taxon>Smittium</taxon>
    </lineage>
</organism>
<keyword evidence="10 12" id="KW-0472">Membrane</keyword>
<name>A0A2T9ZDJ5_9FUNG</name>
<dbReference type="GO" id="GO:0008236">
    <property type="term" value="F:serine-type peptidase activity"/>
    <property type="evidence" value="ECO:0007669"/>
    <property type="project" value="UniProtKB-KW"/>
</dbReference>
<comment type="subcellular location">
    <subcellularLocation>
        <location evidence="1">Vacuole membrane</location>
        <topology evidence="1">Single-pass type II membrane protein</topology>
    </subcellularLocation>
</comment>
<evidence type="ECO:0000256" key="7">
    <source>
        <dbReference type="ARBA" id="ARBA00022825"/>
    </source>
</evidence>
<comment type="similarity">
    <text evidence="2">Belongs to the peptidase S9B family.</text>
</comment>
<keyword evidence="5 12" id="KW-0812">Transmembrane</keyword>
<dbReference type="STRING" id="133381.A0A2T9ZDJ5"/>
<keyword evidence="3" id="KW-0031">Aminopeptidase</keyword>
<evidence type="ECO:0000313" key="16">
    <source>
        <dbReference type="Proteomes" id="UP000245609"/>
    </source>
</evidence>
<dbReference type="GO" id="GO:0008239">
    <property type="term" value="F:dipeptidyl-peptidase activity"/>
    <property type="evidence" value="ECO:0007669"/>
    <property type="project" value="TreeGrafter"/>
</dbReference>
<dbReference type="SUPFAM" id="SSF53474">
    <property type="entry name" value="alpha/beta-Hydrolases"/>
    <property type="match status" value="1"/>
</dbReference>
<evidence type="ECO:0000256" key="10">
    <source>
        <dbReference type="ARBA" id="ARBA00023136"/>
    </source>
</evidence>
<reference evidence="15 16" key="1">
    <citation type="journal article" date="2018" name="MBio">
        <title>Comparative Genomics Reveals the Core Gene Toolbox for the Fungus-Insect Symbiosis.</title>
        <authorList>
            <person name="Wang Y."/>
            <person name="Stata M."/>
            <person name="Wang W."/>
            <person name="Stajich J.E."/>
            <person name="White M.M."/>
            <person name="Moncalvo J.M."/>
        </authorList>
    </citation>
    <scope>NUCLEOTIDE SEQUENCE [LARGE SCALE GENOMIC DNA]</scope>
    <source>
        <strain evidence="15 16">SC-DP-2</strain>
    </source>
</reference>
<evidence type="ECO:0000256" key="8">
    <source>
        <dbReference type="ARBA" id="ARBA00022968"/>
    </source>
</evidence>
<dbReference type="GO" id="GO:0005886">
    <property type="term" value="C:plasma membrane"/>
    <property type="evidence" value="ECO:0007669"/>
    <property type="project" value="TreeGrafter"/>
</dbReference>
<dbReference type="Proteomes" id="UP000245609">
    <property type="component" value="Unassembled WGS sequence"/>
</dbReference>
<dbReference type="PANTHER" id="PTHR11731:SF200">
    <property type="entry name" value="DIPEPTIDYL PEPTIDASE 10, ISOFORM B"/>
    <property type="match status" value="1"/>
</dbReference>
<dbReference type="GO" id="GO:0006508">
    <property type="term" value="P:proteolysis"/>
    <property type="evidence" value="ECO:0007669"/>
    <property type="project" value="UniProtKB-KW"/>
</dbReference>
<dbReference type="PANTHER" id="PTHR11731">
    <property type="entry name" value="PROTEASE FAMILY S9B,C DIPEPTIDYL-PEPTIDASE IV-RELATED"/>
    <property type="match status" value="1"/>
</dbReference>
<gene>
    <name evidence="15" type="ORF">BB560_002887</name>
</gene>
<evidence type="ECO:0000256" key="6">
    <source>
        <dbReference type="ARBA" id="ARBA00022801"/>
    </source>
</evidence>
<dbReference type="InterPro" id="IPR029058">
    <property type="entry name" value="AB_hydrolase_fold"/>
</dbReference>
<evidence type="ECO:0000256" key="3">
    <source>
        <dbReference type="ARBA" id="ARBA00022438"/>
    </source>
</evidence>